<gene>
    <name evidence="9" type="ORF">FCM35_KLT20763</name>
</gene>
<dbReference type="AlphaFoldDB" id="A0A833REX3"/>
<keyword evidence="9" id="KW-0418">Kinase</keyword>
<comment type="subcellular location">
    <subcellularLocation>
        <location evidence="1">Membrane</location>
        <topology evidence="1">Single-pass membrane protein</topology>
    </subcellularLocation>
</comment>
<evidence type="ECO:0000256" key="6">
    <source>
        <dbReference type="ARBA" id="ARBA00022989"/>
    </source>
</evidence>
<dbReference type="GO" id="GO:0016020">
    <property type="term" value="C:membrane"/>
    <property type="evidence" value="ECO:0007669"/>
    <property type="project" value="UniProtKB-SubCell"/>
</dbReference>
<keyword evidence="2" id="KW-0433">Leucine-rich repeat</keyword>
<dbReference type="GO" id="GO:0016301">
    <property type="term" value="F:kinase activity"/>
    <property type="evidence" value="ECO:0007669"/>
    <property type="project" value="UniProtKB-KW"/>
</dbReference>
<dbReference type="EMBL" id="SWLB01000009">
    <property type="protein sequence ID" value="KAF3334159.1"/>
    <property type="molecule type" value="Genomic_DNA"/>
</dbReference>
<dbReference type="FunFam" id="3.80.10.10:FF:000129">
    <property type="entry name" value="Leucine-rich repeat receptor-like kinase"/>
    <property type="match status" value="1"/>
</dbReference>
<comment type="caution">
    <text evidence="9">The sequence shown here is derived from an EMBL/GenBank/DDBJ whole genome shotgun (WGS) entry which is preliminary data.</text>
</comment>
<name>A0A833REX3_9POAL</name>
<dbReference type="PRINTS" id="PR00019">
    <property type="entry name" value="LEURICHRPT"/>
</dbReference>
<evidence type="ECO:0000256" key="1">
    <source>
        <dbReference type="ARBA" id="ARBA00004167"/>
    </source>
</evidence>
<dbReference type="InterPro" id="IPR032675">
    <property type="entry name" value="LRR_dom_sf"/>
</dbReference>
<protein>
    <submittedName>
        <fullName evidence="9">Leucine-rich repeat receptor-like protein kinase PXL2</fullName>
    </submittedName>
</protein>
<evidence type="ECO:0000256" key="5">
    <source>
        <dbReference type="ARBA" id="ARBA00022737"/>
    </source>
</evidence>
<keyword evidence="4" id="KW-0732">Signal</keyword>
<dbReference type="InterPro" id="IPR001611">
    <property type="entry name" value="Leu-rich_rpt"/>
</dbReference>
<keyword evidence="5" id="KW-0677">Repeat</keyword>
<dbReference type="PANTHER" id="PTHR48065">
    <property type="entry name" value="OS10G0469600 PROTEIN"/>
    <property type="match status" value="1"/>
</dbReference>
<evidence type="ECO:0000256" key="3">
    <source>
        <dbReference type="ARBA" id="ARBA00022692"/>
    </source>
</evidence>
<accession>A0A833REX3</accession>
<dbReference type="Pfam" id="PF13855">
    <property type="entry name" value="LRR_8"/>
    <property type="match status" value="1"/>
</dbReference>
<organism evidence="9 10">
    <name type="scientific">Carex littledalei</name>
    <dbReference type="NCBI Taxonomy" id="544730"/>
    <lineage>
        <taxon>Eukaryota</taxon>
        <taxon>Viridiplantae</taxon>
        <taxon>Streptophyta</taxon>
        <taxon>Embryophyta</taxon>
        <taxon>Tracheophyta</taxon>
        <taxon>Spermatophyta</taxon>
        <taxon>Magnoliopsida</taxon>
        <taxon>Liliopsida</taxon>
        <taxon>Poales</taxon>
        <taxon>Cyperaceae</taxon>
        <taxon>Cyperoideae</taxon>
        <taxon>Cariceae</taxon>
        <taxon>Carex</taxon>
        <taxon>Carex subgen. Euthyceras</taxon>
    </lineage>
</organism>
<feature type="transmembrane region" description="Helical" evidence="8">
    <location>
        <begin position="111"/>
        <end position="132"/>
    </location>
</feature>
<keyword evidence="6 8" id="KW-1133">Transmembrane helix</keyword>
<dbReference type="Proteomes" id="UP000623129">
    <property type="component" value="Unassembled WGS sequence"/>
</dbReference>
<evidence type="ECO:0000256" key="4">
    <source>
        <dbReference type="ARBA" id="ARBA00022729"/>
    </source>
</evidence>
<keyword evidence="3 8" id="KW-0812">Transmembrane</keyword>
<evidence type="ECO:0000256" key="8">
    <source>
        <dbReference type="SAM" id="Phobius"/>
    </source>
</evidence>
<evidence type="ECO:0000256" key="7">
    <source>
        <dbReference type="ARBA" id="ARBA00023136"/>
    </source>
</evidence>
<dbReference type="Gene3D" id="3.80.10.10">
    <property type="entry name" value="Ribonuclease Inhibitor"/>
    <property type="match status" value="1"/>
</dbReference>
<proteinExistence type="predicted"/>
<reference evidence="9" key="1">
    <citation type="submission" date="2020-01" db="EMBL/GenBank/DDBJ databases">
        <title>Genome sequence of Kobresia littledalei, the first chromosome-level genome in the family Cyperaceae.</title>
        <authorList>
            <person name="Qu G."/>
        </authorList>
    </citation>
    <scope>NUCLEOTIDE SEQUENCE</scope>
    <source>
        <strain evidence="9">C.B.Clarke</strain>
        <tissue evidence="9">Leaf</tissue>
    </source>
</reference>
<keyword evidence="10" id="KW-1185">Reference proteome</keyword>
<keyword evidence="9" id="KW-0808">Transferase</keyword>
<dbReference type="PANTHER" id="PTHR48065:SF75">
    <property type="entry name" value="LEUCINE-RICH REPEAT-CONTAINING N-TERMINAL PLANT-TYPE DOMAIN-CONTAINING PROTEIN"/>
    <property type="match status" value="1"/>
</dbReference>
<evidence type="ECO:0000313" key="9">
    <source>
        <dbReference type="EMBL" id="KAF3334159.1"/>
    </source>
</evidence>
<evidence type="ECO:0000256" key="2">
    <source>
        <dbReference type="ARBA" id="ARBA00022614"/>
    </source>
</evidence>
<keyword evidence="7 8" id="KW-0472">Membrane</keyword>
<dbReference type="SUPFAM" id="SSF52058">
    <property type="entry name" value="L domain-like"/>
    <property type="match status" value="1"/>
</dbReference>
<keyword evidence="9" id="KW-0675">Receptor</keyword>
<sequence>MPSSLTTALNLSHNCFSGSIPSSSFSKSPQLEILDLSHNNFSGPVPDSLTTLQFLTLLDLSNNNLTGTLPTFDRWVNVIITGNALLSNSSREGISNSDSNSKMQPSLATKLFFELCAIVGIFVGVFLGNYGFDKIQFDL</sequence>
<evidence type="ECO:0000313" key="10">
    <source>
        <dbReference type="Proteomes" id="UP000623129"/>
    </source>
</evidence>